<dbReference type="FunFam" id="3.40.50.11060:FF:000001">
    <property type="entry name" value="GTPase HflX"/>
    <property type="match status" value="1"/>
</dbReference>
<dbReference type="SUPFAM" id="SSF52540">
    <property type="entry name" value="P-loop containing nucleoside triphosphate hydrolases"/>
    <property type="match status" value="1"/>
</dbReference>
<comment type="similarity">
    <text evidence="6">Belongs to the TRAFAC class OBG-HflX-like GTPase superfamily. HflX GTPase family.</text>
</comment>
<keyword evidence="3 6" id="KW-0547">Nucleotide-binding</keyword>
<feature type="binding site" evidence="7">
    <location>
        <begin position="232"/>
        <end position="236"/>
    </location>
    <ligand>
        <name>GTP</name>
        <dbReference type="ChEBI" id="CHEBI:37565"/>
    </ligand>
</feature>
<dbReference type="CDD" id="cd01878">
    <property type="entry name" value="HflX"/>
    <property type="match status" value="1"/>
</dbReference>
<accession>A0A7T6Z3V3</accession>
<dbReference type="Gene3D" id="3.40.50.11060">
    <property type="entry name" value="GTPase HflX, N-terminal domain"/>
    <property type="match status" value="1"/>
</dbReference>
<evidence type="ECO:0000256" key="3">
    <source>
        <dbReference type="ARBA" id="ARBA00022741"/>
    </source>
</evidence>
<feature type="binding site" evidence="8">
    <location>
        <position position="234"/>
    </location>
    <ligand>
        <name>Mg(2+)</name>
        <dbReference type="ChEBI" id="CHEBI:18420"/>
    </ligand>
</feature>
<evidence type="ECO:0000256" key="6">
    <source>
        <dbReference type="HAMAP-Rule" id="MF_00900"/>
    </source>
</evidence>
<dbReference type="HAMAP" id="MF_00900">
    <property type="entry name" value="GTPase_HflX"/>
    <property type="match status" value="1"/>
</dbReference>
<dbReference type="InterPro" id="IPR042108">
    <property type="entry name" value="GTPase_HflX_N_sf"/>
</dbReference>
<evidence type="ECO:0000256" key="1">
    <source>
        <dbReference type="ARBA" id="ARBA00022490"/>
    </source>
</evidence>
<dbReference type="Pfam" id="PF01926">
    <property type="entry name" value="MMR_HSR1"/>
    <property type="match status" value="1"/>
</dbReference>
<feature type="region of interest" description="Disordered" evidence="9">
    <location>
        <begin position="147"/>
        <end position="167"/>
    </location>
</feature>
<dbReference type="InterPro" id="IPR016496">
    <property type="entry name" value="GTPase_HflX"/>
</dbReference>
<protein>
    <recommendedName>
        <fullName evidence="6">GTPase HflX</fullName>
    </recommendedName>
    <alternativeName>
        <fullName evidence="6">GTP-binding protein HflX</fullName>
    </alternativeName>
</protein>
<evidence type="ECO:0000313" key="12">
    <source>
        <dbReference type="Proteomes" id="UP000595823"/>
    </source>
</evidence>
<feature type="binding site" evidence="8">
    <location>
        <position position="214"/>
    </location>
    <ligand>
        <name>Mg(2+)</name>
        <dbReference type="ChEBI" id="CHEBI:18420"/>
    </ligand>
</feature>
<gene>
    <name evidence="6 11" type="primary">hflX</name>
    <name evidence="11" type="ORF">HUG15_12545</name>
</gene>
<dbReference type="Pfam" id="PF13167">
    <property type="entry name" value="GTP-bdg_N"/>
    <property type="match status" value="1"/>
</dbReference>
<evidence type="ECO:0000256" key="8">
    <source>
        <dbReference type="PIRSR" id="PIRSR006809-2"/>
    </source>
</evidence>
<dbReference type="NCBIfam" id="TIGR03156">
    <property type="entry name" value="GTP_HflX"/>
    <property type="match status" value="1"/>
</dbReference>
<keyword evidence="5 6" id="KW-0342">GTP-binding</keyword>
<organism evidence="11 12">
    <name type="scientific">Salicibibacter cibarius</name>
    <dbReference type="NCBI Taxonomy" id="2743000"/>
    <lineage>
        <taxon>Bacteria</taxon>
        <taxon>Bacillati</taxon>
        <taxon>Bacillota</taxon>
        <taxon>Bacilli</taxon>
        <taxon>Bacillales</taxon>
        <taxon>Bacillaceae</taxon>
        <taxon>Salicibibacter</taxon>
    </lineage>
</organism>
<dbReference type="InterPro" id="IPR027417">
    <property type="entry name" value="P-loop_NTPase"/>
</dbReference>
<dbReference type="KEGG" id="scia:HUG15_12545"/>
<dbReference type="PIRSF" id="PIRSF006809">
    <property type="entry name" value="GTP-binding_hflX_prd"/>
    <property type="match status" value="1"/>
</dbReference>
<comment type="function">
    <text evidence="6">GTPase that associates with the 50S ribosomal subunit and may have a role during protein synthesis or ribosome biogenesis.</text>
</comment>
<feature type="domain" description="Hflx-type G" evidence="10">
    <location>
        <begin position="201"/>
        <end position="365"/>
    </location>
</feature>
<feature type="binding site" evidence="7">
    <location>
        <begin position="343"/>
        <end position="345"/>
    </location>
    <ligand>
        <name>GTP</name>
        <dbReference type="ChEBI" id="CHEBI:37565"/>
    </ligand>
</feature>
<name>A0A7T6Z3V3_9BACI</name>
<keyword evidence="4 8" id="KW-0460">Magnesium</keyword>
<dbReference type="EMBL" id="CP054705">
    <property type="protein sequence ID" value="QQK76298.1"/>
    <property type="molecule type" value="Genomic_DNA"/>
</dbReference>
<dbReference type="AlphaFoldDB" id="A0A7T6Z3V3"/>
<comment type="cofactor">
    <cofactor evidence="8">
        <name>Mg(2+)</name>
        <dbReference type="ChEBI" id="CHEBI:18420"/>
    </cofactor>
</comment>
<dbReference type="GO" id="GO:0043022">
    <property type="term" value="F:ribosome binding"/>
    <property type="evidence" value="ECO:0007669"/>
    <property type="project" value="TreeGrafter"/>
</dbReference>
<dbReference type="InterPro" id="IPR025121">
    <property type="entry name" value="GTPase_HflX_N"/>
</dbReference>
<dbReference type="Gene3D" id="6.10.250.2860">
    <property type="match status" value="1"/>
</dbReference>
<dbReference type="InterPro" id="IPR006073">
    <property type="entry name" value="GTP-bd"/>
</dbReference>
<evidence type="ECO:0000256" key="5">
    <source>
        <dbReference type="ARBA" id="ARBA00023134"/>
    </source>
</evidence>
<keyword evidence="2 8" id="KW-0479">Metal-binding</keyword>
<dbReference type="GO" id="GO:0003924">
    <property type="term" value="F:GTPase activity"/>
    <property type="evidence" value="ECO:0007669"/>
    <property type="project" value="UniProtKB-UniRule"/>
</dbReference>
<keyword evidence="1 6" id="KW-0963">Cytoplasm</keyword>
<dbReference type="PROSITE" id="PS51705">
    <property type="entry name" value="G_HFLX"/>
    <property type="match status" value="1"/>
</dbReference>
<sequence length="429" mass="47778">MTWRVWLLERVIATAVISEKESEAEAYASLEELKSLVTTAGGTVMATTVQNRPAPDVSTYVGKGKADEIEALVEAWEADVVVINGELSPRQGQSLAARTSARVIDRTQLILDIFADRARTKEGRIQVELAQLTYLLPRLRGQGHALSRLGGGIGTRGPGETKLETDRRHIQKRMDELKKELRRIRKHRSTLRQQKERQNDPQFTLVGYTNAGKTTLLNALTNEDALAEDLLFATLDPLTRALRLPSGLSVKISDTVGFIRGLPTTLIAAFRATLEEVSEADVLIHVIDATSPEAEAEKQTVMELLDELGAGDIPVITVMNKAENLDEEGVPVVNAARPRLYVSAREDQNIDELQTIMEEELIKQMSFYSISIPAGDGRRLYAIRHSTIVRVETFDEESEMYKLQGYAFDHHPQIAAEKQTQTDKKEDHS</sequence>
<dbReference type="GO" id="GO:0046872">
    <property type="term" value="F:metal ion binding"/>
    <property type="evidence" value="ECO:0007669"/>
    <property type="project" value="UniProtKB-KW"/>
</dbReference>
<feature type="binding site" evidence="7">
    <location>
        <begin position="207"/>
        <end position="214"/>
    </location>
    <ligand>
        <name>GTP</name>
        <dbReference type="ChEBI" id="CHEBI:37565"/>
    </ligand>
</feature>
<evidence type="ECO:0000256" key="7">
    <source>
        <dbReference type="PIRSR" id="PIRSR006809-1"/>
    </source>
</evidence>
<dbReference type="PANTHER" id="PTHR10229">
    <property type="entry name" value="GTP-BINDING PROTEIN HFLX"/>
    <property type="match status" value="1"/>
</dbReference>
<evidence type="ECO:0000259" key="10">
    <source>
        <dbReference type="PROSITE" id="PS51705"/>
    </source>
</evidence>
<evidence type="ECO:0000256" key="9">
    <source>
        <dbReference type="SAM" id="MobiDB-lite"/>
    </source>
</evidence>
<dbReference type="PRINTS" id="PR00326">
    <property type="entry name" value="GTP1OBG"/>
</dbReference>
<feature type="binding site" evidence="7">
    <location>
        <begin position="254"/>
        <end position="257"/>
    </location>
    <ligand>
        <name>GTP</name>
        <dbReference type="ChEBI" id="CHEBI:37565"/>
    </ligand>
</feature>
<dbReference type="InterPro" id="IPR032305">
    <property type="entry name" value="GTP-bd_M"/>
</dbReference>
<comment type="subcellular location">
    <subcellularLocation>
        <location evidence="6">Cytoplasm</location>
    </subcellularLocation>
    <text evidence="6">May associate with membranes.</text>
</comment>
<dbReference type="PANTHER" id="PTHR10229:SF0">
    <property type="entry name" value="GTP-BINDING PROTEIN 6-RELATED"/>
    <property type="match status" value="1"/>
</dbReference>
<evidence type="ECO:0000313" key="11">
    <source>
        <dbReference type="EMBL" id="QQK76298.1"/>
    </source>
</evidence>
<comment type="subunit">
    <text evidence="6">Monomer. Associates with the 50S ribosomal subunit.</text>
</comment>
<reference evidence="11 12" key="1">
    <citation type="submission" date="2020-06" db="EMBL/GenBank/DDBJ databases">
        <title>Genomic analysis of Salicibibacter sp. NKC5-3.</title>
        <authorList>
            <person name="Oh Y.J."/>
        </authorList>
    </citation>
    <scope>NUCLEOTIDE SEQUENCE [LARGE SCALE GENOMIC DNA]</scope>
    <source>
        <strain evidence="11 12">NKC5-3</strain>
    </source>
</reference>
<dbReference type="InterPro" id="IPR030394">
    <property type="entry name" value="G_HFLX_dom"/>
</dbReference>
<dbReference type="Proteomes" id="UP000595823">
    <property type="component" value="Chromosome"/>
</dbReference>
<proteinExistence type="inferred from homology"/>
<dbReference type="Gene3D" id="3.40.50.300">
    <property type="entry name" value="P-loop containing nucleotide triphosphate hydrolases"/>
    <property type="match status" value="1"/>
</dbReference>
<evidence type="ECO:0000256" key="2">
    <source>
        <dbReference type="ARBA" id="ARBA00022723"/>
    </source>
</evidence>
<dbReference type="Pfam" id="PF16360">
    <property type="entry name" value="GTP-bdg_M"/>
    <property type="match status" value="1"/>
</dbReference>
<dbReference type="GO" id="GO:0005525">
    <property type="term" value="F:GTP binding"/>
    <property type="evidence" value="ECO:0007669"/>
    <property type="project" value="UniProtKB-UniRule"/>
</dbReference>
<dbReference type="GO" id="GO:0005737">
    <property type="term" value="C:cytoplasm"/>
    <property type="evidence" value="ECO:0007669"/>
    <property type="project" value="UniProtKB-SubCell"/>
</dbReference>
<keyword evidence="12" id="KW-1185">Reference proteome</keyword>
<evidence type="ECO:0000256" key="4">
    <source>
        <dbReference type="ARBA" id="ARBA00022842"/>
    </source>
</evidence>